<feature type="domain" description="Sulfatase-modifying factor enzyme-like" evidence="1">
    <location>
        <begin position="192"/>
        <end position="342"/>
    </location>
</feature>
<dbReference type="Proteomes" id="UP000297839">
    <property type="component" value="Unassembled WGS sequence"/>
</dbReference>
<proteinExistence type="predicted"/>
<dbReference type="SUPFAM" id="SSF56436">
    <property type="entry name" value="C-type lectin-like"/>
    <property type="match status" value="1"/>
</dbReference>
<name>A0A4Z0BQV5_9BURK</name>
<comment type="caution">
    <text evidence="2">The sequence shown here is derived from an EMBL/GenBank/DDBJ whole genome shotgun (WGS) entry which is preliminary data.</text>
</comment>
<evidence type="ECO:0000313" key="3">
    <source>
        <dbReference type="Proteomes" id="UP000297839"/>
    </source>
</evidence>
<dbReference type="InterPro" id="IPR005532">
    <property type="entry name" value="SUMF_dom"/>
</dbReference>
<sequence>MRTESGALAAGRTGLRDPDAGVLSLALMDARNQTLQLLARYDEAMAAGLKVPVRPEFELPQWIAGHLGWFAEYWIGRNPRRGLGARCPADAPRLASIEPMADRWYHPLLSPHDARWDLPLPTPSELRAWLMETLERTVDLLDHAGPDDDGLFFFRAALLHEDLRGEQLVRQAQALGLSMPIRLPAALALREPVQLPATRWRLGSEKGGFVFDVEQWAHEVEVPEFEIDAQPVSWSQYVEFVDDGGYDRQELWRDDGWAWLERLAQSEGRRGPRHVDQIGVASGAVLQDLFGRPTRMAPQQPAMHVSWWEADAYARWSGRRLPTEVEWEVAAHRAASRGFRWGEVWEWTAGTLRPYPGFEAHAWTRHGEHEAEPVFAKARVLRGASFATRPRIRSPKFRGWALPDRDDHFVGFRTCAI</sequence>
<dbReference type="InterPro" id="IPR016187">
    <property type="entry name" value="CTDL_fold"/>
</dbReference>
<reference evidence="2 3" key="1">
    <citation type="submission" date="2019-03" db="EMBL/GenBank/DDBJ databases">
        <title>Ramlibacter sp. 18x22-1, whole genome shotgun sequence.</title>
        <authorList>
            <person name="Zhang X."/>
            <person name="Feng G."/>
            <person name="Zhu H."/>
        </authorList>
    </citation>
    <scope>NUCLEOTIDE SEQUENCE [LARGE SCALE GENOMIC DNA]</scope>
    <source>
        <strain evidence="2 3">18x22-1</strain>
    </source>
</reference>
<dbReference type="PANTHER" id="PTHR23150">
    <property type="entry name" value="SULFATASE MODIFYING FACTOR 1, 2"/>
    <property type="match status" value="1"/>
</dbReference>
<keyword evidence="3" id="KW-1185">Reference proteome</keyword>
<dbReference type="InterPro" id="IPR042095">
    <property type="entry name" value="SUMF_sf"/>
</dbReference>
<dbReference type="PANTHER" id="PTHR23150:SF36">
    <property type="entry name" value="HERCYNINE OXYGENASE"/>
    <property type="match status" value="1"/>
</dbReference>
<dbReference type="EMBL" id="SMLK01000004">
    <property type="protein sequence ID" value="TFZ00369.1"/>
    <property type="molecule type" value="Genomic_DNA"/>
</dbReference>
<dbReference type="AlphaFoldDB" id="A0A4Z0BQV5"/>
<accession>A0A4Z0BQV5</accession>
<evidence type="ECO:0000259" key="1">
    <source>
        <dbReference type="Pfam" id="PF03781"/>
    </source>
</evidence>
<dbReference type="Pfam" id="PF03781">
    <property type="entry name" value="FGE-sulfatase"/>
    <property type="match status" value="1"/>
</dbReference>
<organism evidence="2 3">
    <name type="scientific">Ramlibacter humi</name>
    <dbReference type="NCBI Taxonomy" id="2530451"/>
    <lineage>
        <taxon>Bacteria</taxon>
        <taxon>Pseudomonadati</taxon>
        <taxon>Pseudomonadota</taxon>
        <taxon>Betaproteobacteria</taxon>
        <taxon>Burkholderiales</taxon>
        <taxon>Comamonadaceae</taxon>
        <taxon>Ramlibacter</taxon>
    </lineage>
</organism>
<dbReference type="Gene3D" id="3.90.1580.10">
    <property type="entry name" value="paralog of FGE (formylglycine-generating enzyme)"/>
    <property type="match status" value="2"/>
</dbReference>
<evidence type="ECO:0000313" key="2">
    <source>
        <dbReference type="EMBL" id="TFZ00369.1"/>
    </source>
</evidence>
<dbReference type="OrthoDB" id="9768004at2"/>
<protein>
    <submittedName>
        <fullName evidence="2">Ergothioneine biosynthesis protein EgtB</fullName>
    </submittedName>
</protein>
<dbReference type="InterPro" id="IPR051043">
    <property type="entry name" value="Sulfatase_Mod_Factor_Kinase"/>
</dbReference>
<gene>
    <name evidence="2" type="primary">egtB</name>
    <name evidence="2" type="ORF">EZ216_14610</name>
</gene>